<feature type="signal peptide" evidence="2">
    <location>
        <begin position="1"/>
        <end position="29"/>
    </location>
</feature>
<evidence type="ECO:0008006" key="5">
    <source>
        <dbReference type="Google" id="ProtNLM"/>
    </source>
</evidence>
<protein>
    <recommendedName>
        <fullName evidence="5">DUF4148 domain-containing protein</fullName>
    </recommendedName>
</protein>
<reference evidence="3 4" key="1">
    <citation type="submission" date="2018-01" db="EMBL/GenBank/DDBJ databases">
        <title>Whole genome analyses suggest that Burkholderia sensu lato contains two further novel genera in the rhizoxinica-symbiotica group Mycetohabitans gen. nov., and Trinickia gen. nov.: implications for the evolution of diazotrophy and nodulation in the Burkholderiaceae.</title>
        <authorList>
            <person name="Estrada-de los Santos P."/>
            <person name="Palmer M."/>
            <person name="Chavez-Ramirez B."/>
            <person name="Beukes C."/>
            <person name="Steenkamp E.T."/>
            <person name="Hirsch A.M."/>
            <person name="Manyaka P."/>
            <person name="Maluk M."/>
            <person name="Lafos M."/>
            <person name="Crook M."/>
            <person name="Gross E."/>
            <person name="Simon M.F."/>
            <person name="Bueno dos Reis Junior F."/>
            <person name="Poole P.S."/>
            <person name="Venter S.N."/>
            <person name="James E.K."/>
        </authorList>
    </citation>
    <scope>NUCLEOTIDE SEQUENCE [LARGE SCALE GENOMIC DNA]</scope>
    <source>
        <strain evidence="3 4">GIMN1.004</strain>
    </source>
</reference>
<proteinExistence type="predicted"/>
<dbReference type="Proteomes" id="UP000235616">
    <property type="component" value="Unassembled WGS sequence"/>
</dbReference>
<keyword evidence="4" id="KW-1185">Reference proteome</keyword>
<evidence type="ECO:0000313" key="3">
    <source>
        <dbReference type="EMBL" id="PMS23942.1"/>
    </source>
</evidence>
<feature type="region of interest" description="Disordered" evidence="1">
    <location>
        <begin position="82"/>
        <end position="101"/>
    </location>
</feature>
<gene>
    <name evidence="3" type="ORF">C0Z18_01975</name>
</gene>
<comment type="caution">
    <text evidence="3">The sequence shown here is derived from an EMBL/GenBank/DDBJ whole genome shotgun (WGS) entry which is preliminary data.</text>
</comment>
<evidence type="ECO:0000256" key="1">
    <source>
        <dbReference type="SAM" id="MobiDB-lite"/>
    </source>
</evidence>
<dbReference type="AlphaFoldDB" id="A0A2N7W3H5"/>
<organism evidence="3 4">
    <name type="scientific">Trinickia dabaoshanensis</name>
    <dbReference type="NCBI Taxonomy" id="564714"/>
    <lineage>
        <taxon>Bacteria</taxon>
        <taxon>Pseudomonadati</taxon>
        <taxon>Pseudomonadota</taxon>
        <taxon>Betaproteobacteria</taxon>
        <taxon>Burkholderiales</taxon>
        <taxon>Burkholderiaceae</taxon>
        <taxon>Trinickia</taxon>
    </lineage>
</organism>
<keyword evidence="2" id="KW-0732">Signal</keyword>
<accession>A0A2N7W3H5</accession>
<evidence type="ECO:0000313" key="4">
    <source>
        <dbReference type="Proteomes" id="UP000235616"/>
    </source>
</evidence>
<sequence length="101" mass="11624">MRPLYSVRFVLASTLFIVLTAARAGPWHAASPNTYGWRLMTPQEREEHQRRMRGFTAYEECKAYQAKHHALMAERAQQAGLRLAPRPDSGCEQLRARGRLQ</sequence>
<evidence type="ECO:0000256" key="2">
    <source>
        <dbReference type="SAM" id="SignalP"/>
    </source>
</evidence>
<dbReference type="EMBL" id="PNYA01000001">
    <property type="protein sequence ID" value="PMS23942.1"/>
    <property type="molecule type" value="Genomic_DNA"/>
</dbReference>
<name>A0A2N7W3H5_9BURK</name>
<feature type="chain" id="PRO_5014808569" description="DUF4148 domain-containing protein" evidence="2">
    <location>
        <begin position="30"/>
        <end position="101"/>
    </location>
</feature>